<name>A0A0P0CU30_9BACT</name>
<keyword evidence="2" id="KW-1185">Reference proteome</keyword>
<dbReference type="PATRIC" id="fig|512763.3.peg.3418"/>
<sequence>MMKKEYINKGICIWCLKGKPDGKTFKNRPHIITRQVGNTNVGFDICDECNFYFGTSGKIDQFTVSPEIAFAEIVNSINFLAKPSKNELSYLELQAKYFRYYHATGILELKKAFQVRPNFVKDFTRQFKRGIYEAFLQEYHFITTQGLDSAFKKVRNFARWNMGDLPVYFLKINSNPSPTIKPTWPAPILTEHSLAHINEFGFCQLEVPGYIFFLEATPNAASTRNSYLKKEYQKLAVSKMSVGKIMRMDTIIGLGFTRRTLTPKIRRS</sequence>
<accession>A0A0P0CU30</accession>
<dbReference type="KEGG" id="rti:DC20_15530"/>
<dbReference type="Proteomes" id="UP000061382">
    <property type="component" value="Chromosome"/>
</dbReference>
<dbReference type="EMBL" id="CP012643">
    <property type="protein sequence ID" value="ALJ00123.1"/>
    <property type="molecule type" value="Genomic_DNA"/>
</dbReference>
<gene>
    <name evidence="1" type="ORF">DC20_15530</name>
</gene>
<organism evidence="1 2">
    <name type="scientific">Rufibacter tibetensis</name>
    <dbReference type="NCBI Taxonomy" id="512763"/>
    <lineage>
        <taxon>Bacteria</taxon>
        <taxon>Pseudomonadati</taxon>
        <taxon>Bacteroidota</taxon>
        <taxon>Cytophagia</taxon>
        <taxon>Cytophagales</taxon>
        <taxon>Hymenobacteraceae</taxon>
        <taxon>Rufibacter</taxon>
    </lineage>
</organism>
<reference evidence="1 2" key="1">
    <citation type="submission" date="2015-08" db="EMBL/GenBank/DDBJ databases">
        <title>Complete genome sequence of Rufibacter tibetensis strain 1351t, a radiation-resistant bacterium from tibet plateau.</title>
        <authorList>
            <person name="Dai J."/>
        </authorList>
    </citation>
    <scope>NUCLEOTIDE SEQUENCE [LARGE SCALE GENOMIC DNA]</scope>
    <source>
        <strain evidence="1 2">1351</strain>
    </source>
</reference>
<evidence type="ECO:0000313" key="2">
    <source>
        <dbReference type="Proteomes" id="UP000061382"/>
    </source>
</evidence>
<dbReference type="AlphaFoldDB" id="A0A0P0CU30"/>
<evidence type="ECO:0000313" key="1">
    <source>
        <dbReference type="EMBL" id="ALJ00123.1"/>
    </source>
</evidence>
<proteinExistence type="predicted"/>
<evidence type="ECO:0008006" key="3">
    <source>
        <dbReference type="Google" id="ProtNLM"/>
    </source>
</evidence>
<protein>
    <recommendedName>
        <fullName evidence="3">HNH endonuclease 5 domain-containing protein</fullName>
    </recommendedName>
</protein>